<feature type="compositionally biased region" description="Polar residues" evidence="8">
    <location>
        <begin position="893"/>
        <end position="904"/>
    </location>
</feature>
<evidence type="ECO:0000259" key="10">
    <source>
        <dbReference type="PROSITE" id="PS50893"/>
    </source>
</evidence>
<name>A0A8J5SNL7_ZIZPA</name>
<comment type="similarity">
    <text evidence="2">Belongs to the ABC transporter superfamily. ABCC family. Conjugate transporter (TC 3.A.1.208) subfamily.</text>
</comment>
<keyword evidence="4" id="KW-0547">Nucleotide-binding</keyword>
<keyword evidence="3 9" id="KW-0812">Transmembrane</keyword>
<dbReference type="CDD" id="cd18580">
    <property type="entry name" value="ABC_6TM_ABCC_D2"/>
    <property type="match status" value="1"/>
</dbReference>
<feature type="transmembrane region" description="Helical" evidence="9">
    <location>
        <begin position="1070"/>
        <end position="1088"/>
    </location>
</feature>
<proteinExistence type="inferred from homology"/>
<dbReference type="Pfam" id="PF00664">
    <property type="entry name" value="ABC_membrane"/>
    <property type="match status" value="2"/>
</dbReference>
<dbReference type="FunFam" id="1.20.1560.10:FF:000003">
    <property type="entry name" value="ABC transporter C family member 10"/>
    <property type="match status" value="1"/>
</dbReference>
<dbReference type="Pfam" id="PF00005">
    <property type="entry name" value="ABC_tran"/>
    <property type="match status" value="2"/>
</dbReference>
<evidence type="ECO:0000313" key="13">
    <source>
        <dbReference type="Proteomes" id="UP000729402"/>
    </source>
</evidence>
<dbReference type="GO" id="GO:0016887">
    <property type="term" value="F:ATP hydrolysis activity"/>
    <property type="evidence" value="ECO:0007669"/>
    <property type="project" value="InterPro"/>
</dbReference>
<dbReference type="InterPro" id="IPR050173">
    <property type="entry name" value="ABC_transporter_C-like"/>
</dbReference>
<feature type="domain" description="ABC transmembrane type-1" evidence="11">
    <location>
        <begin position="313"/>
        <end position="592"/>
    </location>
</feature>
<evidence type="ECO:0000256" key="1">
    <source>
        <dbReference type="ARBA" id="ARBA00004141"/>
    </source>
</evidence>
<evidence type="ECO:0000256" key="8">
    <source>
        <dbReference type="SAM" id="MobiDB-lite"/>
    </source>
</evidence>
<feature type="transmembrane region" description="Helical" evidence="9">
    <location>
        <begin position="951"/>
        <end position="972"/>
    </location>
</feature>
<reference evidence="12" key="2">
    <citation type="submission" date="2021-02" db="EMBL/GenBank/DDBJ databases">
        <authorList>
            <person name="Kimball J.A."/>
            <person name="Haas M.W."/>
            <person name="Macchietto M."/>
            <person name="Kono T."/>
            <person name="Duquette J."/>
            <person name="Shao M."/>
        </authorList>
    </citation>
    <scope>NUCLEOTIDE SEQUENCE</scope>
    <source>
        <tissue evidence="12">Fresh leaf tissue</tissue>
    </source>
</reference>
<dbReference type="CDD" id="cd18579">
    <property type="entry name" value="ABC_6TM_ABCC_D1"/>
    <property type="match status" value="1"/>
</dbReference>
<evidence type="ECO:0000259" key="11">
    <source>
        <dbReference type="PROSITE" id="PS50929"/>
    </source>
</evidence>
<sequence length="1470" mass="159466">MAPLPRWLATTVCSPPVGSFTDQLAFLFLSPCPQRAVLGAVDLAFVVASLAIVARRLRGGGGDTGDAPEREALLPKPSPSVRPFRAAVLYALALGASAVFSAASAVLLALALFLLPNTPWRVGESALLFVHFVAHAVAACTVASERGAAAAALPLHLRVFWLATALGGALFSCSAAVRWAYGSLLVPDDPLAFVGLALSLPLVYVAITSSSGLVADTCAGEPTEYTNAAVPVPAPATPFDAASWFSFTTFSWINPLVSKGYASDSLAADDVPTVSPGHRAEASYALFESNWPTQGSRHPVGVALWLSFWPRVLLTATLGLVRLAAMYVGPSLVNQFVEFIRNGGTTWEGLRLVVILLVGKAVQTLASHHYTFQGQLMGMRIRGALLTALYRKSLRLSTGARRAHGSGAIVNYMQVDAGTVSYAMHGFHALWLMPLQIVVALALLYAYLGPAVLMTLAVITAVTVITAFANKLNLAYELKFLGVRDSRIKAITEMLNHMRVIKLQAWEEKFGGKVRDLRQTELGWLTKIVLFDCANTVVFSSGPLAMTVLVFGTYLAAGGELDAGKVFTAIAFFRMLEGPMYNFPQTIVNCMQAFVSLGRLDKFLSDGEIDRTAMQRVESSAGDSVAIKVQGGVFAWDVQVAGKEKDGQHDHHGAENGREEEGPEMGTVLKRIEVEVRRGELAAVVGTVGSGKSSLLSCIMGEMHKVSGNVSICGSTGCVAQTAWIQNGTIQENILFGQPMHTERYMEVIRACCLEKDLEMMEFRDKTEIGERGINLSGGQKQRIQLARAIYQDCDIYLLDDIFSAVDAHTGSAIFKECLKGILKNKTVLLVTHQVDFLKNVDTIFVMKDGVVIQSGSYSQLLKSCSDFSVLVDAHQSSMGVPGAGEQAVHVQNTGHSQATTVSEKTPPVKFKSRENGGTSDVAPTKEAGSSKLIQEEEKESGRVSWRVYKLYITQAWGWWGVVVILAVSLLSEGCSMASNYWLSYETSEGTIFSTSAFLGVYVSIVSASIVCEVISTLFVTFVGLKSAQAFFNKMFDSILRAPMSFFDTTPSGRILSRASSDQMKIDTTLVFYVGYAMSMCISVVSNIAITCQVAWPSIIAVLPLLLLNIWYRNRYIATSRELTRLQGVTRAPVIDHFSETFLGAPTVSLPSNFIKKEFVGMSLSYGLSLNSLVYYTISISCMLENGMISVERVNQYSALPSEAPWEVADCLPSPNWPSRGDIDIKDLKVRYRSNTPLILKGVTVSINSGEKIGVVGRTGSGKSTLVQALFRLVEPVEGHIIIDGVNICNLGLHDLRSRFGVIPQEPVLFEGTVRSNIDPIGQSSEAEIWQALERCQLKDIVAAKPEKLDALVADMGENWSVGQKQLLCFGRVILKRSRILFLDEATASVDSHTDATIQSIIREEFTECTVISIAHRIPTVMDSDRVLVLDAGLVKEFDTPSTLMGRPSVFGAMFHEYATRSSTNEETDL</sequence>
<dbReference type="InterPro" id="IPR011527">
    <property type="entry name" value="ABC1_TM_dom"/>
</dbReference>
<feature type="transmembrane region" description="Helical" evidence="9">
    <location>
        <begin position="454"/>
        <end position="474"/>
    </location>
</feature>
<dbReference type="InterPro" id="IPR044726">
    <property type="entry name" value="ABCC_6TM_D2"/>
</dbReference>
<dbReference type="PANTHER" id="PTHR24223:SF230">
    <property type="entry name" value="OS04G0209300 PROTEIN"/>
    <property type="match status" value="1"/>
</dbReference>
<dbReference type="EMBL" id="JAAALK010000285">
    <property type="protein sequence ID" value="KAG8064045.1"/>
    <property type="molecule type" value="Genomic_DNA"/>
</dbReference>
<feature type="domain" description="ABC transporter" evidence="10">
    <location>
        <begin position="1223"/>
        <end position="1457"/>
    </location>
</feature>
<dbReference type="InterPro" id="IPR003439">
    <property type="entry name" value="ABC_transporter-like_ATP-bd"/>
</dbReference>
<dbReference type="GO" id="GO:0016020">
    <property type="term" value="C:membrane"/>
    <property type="evidence" value="ECO:0007669"/>
    <property type="project" value="UniProtKB-SubCell"/>
</dbReference>
<dbReference type="GO" id="GO:0140359">
    <property type="term" value="F:ABC-type transporter activity"/>
    <property type="evidence" value="ECO:0007669"/>
    <property type="project" value="InterPro"/>
</dbReference>
<feature type="domain" description="ABC transmembrane type-1" evidence="11">
    <location>
        <begin position="963"/>
        <end position="1148"/>
    </location>
</feature>
<keyword evidence="5" id="KW-0067">ATP-binding</keyword>
<feature type="transmembrane region" description="Helical" evidence="9">
    <location>
        <begin position="992"/>
        <end position="1025"/>
    </location>
</feature>
<accession>A0A8J5SNL7</accession>
<keyword evidence="6 9" id="KW-1133">Transmembrane helix</keyword>
<dbReference type="PROSITE" id="PS50893">
    <property type="entry name" value="ABC_TRANSPORTER_2"/>
    <property type="match status" value="2"/>
</dbReference>
<feature type="transmembrane region" description="Helical" evidence="9">
    <location>
        <begin position="87"/>
        <end position="114"/>
    </location>
</feature>
<evidence type="ECO:0000256" key="2">
    <source>
        <dbReference type="ARBA" id="ARBA00009726"/>
    </source>
</evidence>
<feature type="transmembrane region" description="Helical" evidence="9">
    <location>
        <begin position="1159"/>
        <end position="1178"/>
    </location>
</feature>
<feature type="transmembrane region" description="Helical" evidence="9">
    <location>
        <begin position="191"/>
        <end position="207"/>
    </location>
</feature>
<keyword evidence="7 9" id="KW-0472">Membrane</keyword>
<dbReference type="PROSITE" id="PS50929">
    <property type="entry name" value="ABC_TM1F"/>
    <property type="match status" value="2"/>
</dbReference>
<dbReference type="SMART" id="SM00382">
    <property type="entry name" value="AAA"/>
    <property type="match status" value="2"/>
</dbReference>
<evidence type="ECO:0000256" key="7">
    <source>
        <dbReference type="ARBA" id="ARBA00023136"/>
    </source>
</evidence>
<reference evidence="12" key="1">
    <citation type="journal article" date="2021" name="bioRxiv">
        <title>Whole Genome Assembly and Annotation of Northern Wild Rice, Zizania palustris L., Supports a Whole Genome Duplication in the Zizania Genus.</title>
        <authorList>
            <person name="Haas M."/>
            <person name="Kono T."/>
            <person name="Macchietto M."/>
            <person name="Millas R."/>
            <person name="McGilp L."/>
            <person name="Shao M."/>
            <person name="Duquette J."/>
            <person name="Hirsch C.N."/>
            <person name="Kimball J."/>
        </authorList>
    </citation>
    <scope>NUCLEOTIDE SEQUENCE</scope>
    <source>
        <tissue evidence="12">Fresh leaf tissue</tissue>
    </source>
</reference>
<dbReference type="FunFam" id="3.40.50.300:FF:000169">
    <property type="entry name" value="ABC transporter C family member 3"/>
    <property type="match status" value="1"/>
</dbReference>
<protein>
    <submittedName>
        <fullName evidence="12">Uncharacterized protein</fullName>
    </submittedName>
</protein>
<dbReference type="InterPro" id="IPR017871">
    <property type="entry name" value="ABC_transporter-like_CS"/>
</dbReference>
<evidence type="ECO:0000256" key="6">
    <source>
        <dbReference type="ARBA" id="ARBA00022989"/>
    </source>
</evidence>
<dbReference type="InterPro" id="IPR044746">
    <property type="entry name" value="ABCC_6TM_D1"/>
</dbReference>
<evidence type="ECO:0000256" key="5">
    <source>
        <dbReference type="ARBA" id="ARBA00022840"/>
    </source>
</evidence>
<comment type="caution">
    <text evidence="12">The sequence shown here is derived from an EMBL/GenBank/DDBJ whole genome shotgun (WGS) entry which is preliminary data.</text>
</comment>
<dbReference type="Proteomes" id="UP000729402">
    <property type="component" value="Unassembled WGS sequence"/>
</dbReference>
<dbReference type="OrthoDB" id="6500128at2759"/>
<dbReference type="CDD" id="cd03250">
    <property type="entry name" value="ABCC_MRP_domain1"/>
    <property type="match status" value="1"/>
</dbReference>
<dbReference type="PANTHER" id="PTHR24223">
    <property type="entry name" value="ATP-BINDING CASSETTE SUB-FAMILY C"/>
    <property type="match status" value="1"/>
</dbReference>
<gene>
    <name evidence="12" type="ORF">GUJ93_ZPchr0004g38273</name>
</gene>
<feature type="transmembrane region" description="Helical" evidence="9">
    <location>
        <begin position="126"/>
        <end position="143"/>
    </location>
</feature>
<dbReference type="PROSITE" id="PS00211">
    <property type="entry name" value="ABC_TRANSPORTER_1"/>
    <property type="match status" value="1"/>
</dbReference>
<dbReference type="FunFam" id="3.40.50.300:FF:001848">
    <property type="entry name" value="ABC transporter C family member 4"/>
    <property type="match status" value="1"/>
</dbReference>
<feature type="transmembrane region" description="Helical" evidence="9">
    <location>
        <begin position="1094"/>
        <end position="1112"/>
    </location>
</feature>
<comment type="subcellular location">
    <subcellularLocation>
        <location evidence="1">Membrane</location>
        <topology evidence="1">Multi-pass membrane protein</topology>
    </subcellularLocation>
</comment>
<dbReference type="GO" id="GO:0005524">
    <property type="term" value="F:ATP binding"/>
    <property type="evidence" value="ECO:0007669"/>
    <property type="project" value="UniProtKB-KW"/>
</dbReference>
<dbReference type="CDD" id="cd03244">
    <property type="entry name" value="ABCC_MRP_domain2"/>
    <property type="match status" value="1"/>
</dbReference>
<feature type="domain" description="ABC transporter" evidence="10">
    <location>
        <begin position="638"/>
        <end position="874"/>
    </location>
</feature>
<evidence type="ECO:0000313" key="12">
    <source>
        <dbReference type="EMBL" id="KAG8064045.1"/>
    </source>
</evidence>
<organism evidence="12 13">
    <name type="scientific">Zizania palustris</name>
    <name type="common">Northern wild rice</name>
    <dbReference type="NCBI Taxonomy" id="103762"/>
    <lineage>
        <taxon>Eukaryota</taxon>
        <taxon>Viridiplantae</taxon>
        <taxon>Streptophyta</taxon>
        <taxon>Embryophyta</taxon>
        <taxon>Tracheophyta</taxon>
        <taxon>Spermatophyta</taxon>
        <taxon>Magnoliopsida</taxon>
        <taxon>Liliopsida</taxon>
        <taxon>Poales</taxon>
        <taxon>Poaceae</taxon>
        <taxon>BOP clade</taxon>
        <taxon>Oryzoideae</taxon>
        <taxon>Oryzeae</taxon>
        <taxon>Zizaniinae</taxon>
        <taxon>Zizania</taxon>
    </lineage>
</organism>
<evidence type="ECO:0000256" key="9">
    <source>
        <dbReference type="SAM" id="Phobius"/>
    </source>
</evidence>
<keyword evidence="13" id="KW-1185">Reference proteome</keyword>
<feature type="transmembrane region" description="Helical" evidence="9">
    <location>
        <begin position="36"/>
        <end position="54"/>
    </location>
</feature>
<evidence type="ECO:0000256" key="4">
    <source>
        <dbReference type="ARBA" id="ARBA00022741"/>
    </source>
</evidence>
<feature type="transmembrane region" description="Helical" evidence="9">
    <location>
        <begin position="429"/>
        <end position="448"/>
    </location>
</feature>
<feature type="region of interest" description="Disordered" evidence="8">
    <location>
        <begin position="893"/>
        <end position="934"/>
    </location>
</feature>
<dbReference type="InterPro" id="IPR003593">
    <property type="entry name" value="AAA+_ATPase"/>
</dbReference>
<evidence type="ECO:0000256" key="3">
    <source>
        <dbReference type="ARBA" id="ARBA00022692"/>
    </source>
</evidence>
<feature type="transmembrane region" description="Helical" evidence="9">
    <location>
        <begin position="155"/>
        <end position="179"/>
    </location>
</feature>